<dbReference type="InterPro" id="IPR004910">
    <property type="entry name" value="Yippee/Mis18/Cereblon"/>
</dbReference>
<dbReference type="Gene3D" id="2.170.150.20">
    <property type="entry name" value="Peptide methionine sulfoxide reductase"/>
    <property type="match status" value="1"/>
</dbReference>
<evidence type="ECO:0000313" key="6">
    <source>
        <dbReference type="WBParaSite" id="jg3232"/>
    </source>
</evidence>
<keyword evidence="1" id="KW-0479">Metal-binding</keyword>
<dbReference type="PROSITE" id="PS51788">
    <property type="entry name" value="CULT"/>
    <property type="match status" value="1"/>
</dbReference>
<sequence length="122" mass="13936">MDGVGIVSEMHYLACNMCGDIKCELNDLINLSVEANGTHFVNPSGFVHDLFTVNRIENVIMRGMASTEFSWFPGYAWKTFECNNCSSHLGWQFTSRKLLPKKFYGITRKSIKLSKREDIYSP</sequence>
<reference evidence="6" key="1">
    <citation type="submission" date="2022-11" db="UniProtKB">
        <authorList>
            <consortium name="WormBaseParasite"/>
        </authorList>
    </citation>
    <scope>IDENTIFICATION</scope>
</reference>
<organism evidence="5 6">
    <name type="scientific">Ditylenchus dipsaci</name>
    <dbReference type="NCBI Taxonomy" id="166011"/>
    <lineage>
        <taxon>Eukaryota</taxon>
        <taxon>Metazoa</taxon>
        <taxon>Ecdysozoa</taxon>
        <taxon>Nematoda</taxon>
        <taxon>Chromadorea</taxon>
        <taxon>Rhabditida</taxon>
        <taxon>Tylenchina</taxon>
        <taxon>Tylenchomorpha</taxon>
        <taxon>Sphaerularioidea</taxon>
        <taxon>Anguinidae</taxon>
        <taxon>Anguininae</taxon>
        <taxon>Ditylenchus</taxon>
    </lineage>
</organism>
<comment type="similarity">
    <text evidence="3">Belongs to the yippee family.</text>
</comment>
<keyword evidence="2" id="KW-0862">Zinc</keyword>
<feature type="domain" description="CULT" evidence="4">
    <location>
        <begin position="10"/>
        <end position="115"/>
    </location>
</feature>
<dbReference type="FunFam" id="2.170.150.20:FF:000007">
    <property type="entry name" value="Protein cereblon"/>
    <property type="match status" value="1"/>
</dbReference>
<evidence type="ECO:0000256" key="1">
    <source>
        <dbReference type="ARBA" id="ARBA00022723"/>
    </source>
</evidence>
<proteinExistence type="inferred from homology"/>
<evidence type="ECO:0000256" key="2">
    <source>
        <dbReference type="ARBA" id="ARBA00022833"/>
    </source>
</evidence>
<dbReference type="InterPro" id="IPR034750">
    <property type="entry name" value="CULT"/>
</dbReference>
<dbReference type="AlphaFoldDB" id="A0A915E7R1"/>
<dbReference type="WBParaSite" id="jg3232">
    <property type="protein sequence ID" value="jg3232"/>
    <property type="gene ID" value="jg3232"/>
</dbReference>
<evidence type="ECO:0000313" key="5">
    <source>
        <dbReference type="Proteomes" id="UP000887574"/>
    </source>
</evidence>
<dbReference type="CDD" id="cd15777">
    <property type="entry name" value="CRBN_C_like"/>
    <property type="match status" value="1"/>
</dbReference>
<dbReference type="Pfam" id="PF03226">
    <property type="entry name" value="Yippee-Mis18"/>
    <property type="match status" value="1"/>
</dbReference>
<protein>
    <recommendedName>
        <fullName evidence="3">Protein yippee-like</fullName>
    </recommendedName>
</protein>
<name>A0A915E7R1_9BILA</name>
<keyword evidence="5" id="KW-1185">Reference proteome</keyword>
<evidence type="ECO:0000259" key="4">
    <source>
        <dbReference type="PROSITE" id="PS51788"/>
    </source>
</evidence>
<dbReference type="Proteomes" id="UP000887574">
    <property type="component" value="Unplaced"/>
</dbReference>
<dbReference type="GO" id="GO:0046872">
    <property type="term" value="F:metal ion binding"/>
    <property type="evidence" value="ECO:0007669"/>
    <property type="project" value="UniProtKB-KW"/>
</dbReference>
<evidence type="ECO:0000256" key="3">
    <source>
        <dbReference type="RuleBase" id="RU110713"/>
    </source>
</evidence>
<accession>A0A915E7R1</accession>